<dbReference type="RefSeq" id="WP_200757706.1">
    <property type="nucleotide sequence ID" value="NZ_AP023366.1"/>
</dbReference>
<dbReference type="InterPro" id="IPR053737">
    <property type="entry name" value="Type_II_TA_Toxin"/>
</dbReference>
<dbReference type="Gene3D" id="1.20.120.1870">
    <property type="entry name" value="Fic/DOC protein, Fido domain"/>
    <property type="match status" value="1"/>
</dbReference>
<dbReference type="EMBL" id="AP023366">
    <property type="protein sequence ID" value="BCJ87570.1"/>
    <property type="molecule type" value="Genomic_DNA"/>
</dbReference>
<organism evidence="2 3">
    <name type="scientific">Effusibacillus dendaii</name>
    <dbReference type="NCBI Taxonomy" id="2743772"/>
    <lineage>
        <taxon>Bacteria</taxon>
        <taxon>Bacillati</taxon>
        <taxon>Bacillota</taxon>
        <taxon>Bacilli</taxon>
        <taxon>Bacillales</taxon>
        <taxon>Alicyclobacillaceae</taxon>
        <taxon>Effusibacillus</taxon>
    </lineage>
</organism>
<sequence>MTQYLTVEEIILLNATIIKHISPKEQVGVKDLGLLESAVARPQSTFDGNSLYPTIFLNAAALMESLAQNHPIITQIREPHFPQLSSS</sequence>
<reference evidence="2 3" key="1">
    <citation type="submission" date="2020-08" db="EMBL/GenBank/DDBJ databases">
        <title>Complete Genome Sequence of Effusibacillus dendaii Strain skT53, Isolated from Farmland soil.</title>
        <authorList>
            <person name="Konishi T."/>
            <person name="Kawasaki H."/>
        </authorList>
    </citation>
    <scope>NUCLEOTIDE SEQUENCE [LARGE SCALE GENOMIC DNA]</scope>
    <source>
        <strain evidence="3">skT53</strain>
    </source>
</reference>
<feature type="domain" description="Fido" evidence="1">
    <location>
        <begin position="4"/>
        <end position="71"/>
    </location>
</feature>
<dbReference type="AlphaFoldDB" id="A0A7I8DG69"/>
<keyword evidence="3" id="KW-1185">Reference proteome</keyword>
<dbReference type="InterPro" id="IPR003812">
    <property type="entry name" value="Fido"/>
</dbReference>
<evidence type="ECO:0000259" key="1">
    <source>
        <dbReference type="Pfam" id="PF02661"/>
    </source>
</evidence>
<gene>
    <name evidence="2" type="ORF">skT53_25550</name>
</gene>
<accession>A0A7I8DG69</accession>
<proteinExistence type="predicted"/>
<dbReference type="KEGG" id="eff:skT53_25550"/>
<dbReference type="Pfam" id="PF02661">
    <property type="entry name" value="Fic"/>
    <property type="match status" value="1"/>
</dbReference>
<protein>
    <recommendedName>
        <fullName evidence="1">Fido domain-containing protein</fullName>
    </recommendedName>
</protein>
<evidence type="ECO:0000313" key="3">
    <source>
        <dbReference type="Proteomes" id="UP000593802"/>
    </source>
</evidence>
<name>A0A7I8DG69_9BACL</name>
<evidence type="ECO:0000313" key="2">
    <source>
        <dbReference type="EMBL" id="BCJ87570.1"/>
    </source>
</evidence>
<dbReference type="Proteomes" id="UP000593802">
    <property type="component" value="Chromosome"/>
</dbReference>